<accession>J3MCU8</accession>
<protein>
    <submittedName>
        <fullName evidence="2">Uncharacterized protein</fullName>
    </submittedName>
</protein>
<evidence type="ECO:0000256" key="1">
    <source>
        <dbReference type="SAM" id="MobiDB-lite"/>
    </source>
</evidence>
<feature type="region of interest" description="Disordered" evidence="1">
    <location>
        <begin position="33"/>
        <end position="100"/>
    </location>
</feature>
<dbReference type="Gramene" id="OB06G18420.1">
    <property type="protein sequence ID" value="OB06G18420.1"/>
    <property type="gene ID" value="OB06G18420"/>
</dbReference>
<keyword evidence="3" id="KW-1185">Reference proteome</keyword>
<dbReference type="EnsemblPlants" id="OB06G18420.1">
    <property type="protein sequence ID" value="OB06G18420.1"/>
    <property type="gene ID" value="OB06G18420"/>
</dbReference>
<reference evidence="2" key="2">
    <citation type="submission" date="2013-04" db="UniProtKB">
        <authorList>
            <consortium name="EnsemblPlants"/>
        </authorList>
    </citation>
    <scope>IDENTIFICATION</scope>
</reference>
<dbReference type="Proteomes" id="UP000006038">
    <property type="component" value="Chromosome 6"/>
</dbReference>
<name>J3MCU8_ORYBR</name>
<evidence type="ECO:0000313" key="3">
    <source>
        <dbReference type="Proteomes" id="UP000006038"/>
    </source>
</evidence>
<dbReference type="HOGENOM" id="CLU_1848202_0_0_1"/>
<dbReference type="AlphaFoldDB" id="J3MCU8"/>
<proteinExistence type="predicted"/>
<sequence>MDLFSYQTCTRIFSQNETNKCIFFSLPTCTPRSSASPTATATATTTTVTATGIPAGRRSGYSTRKYATPSPAGSLHGGTSSHPLGLPPPPPAGPRASVAPRGRSLDLLLARRRGPVCGGSPPHDRGLLSPPNEICVAAS</sequence>
<reference evidence="2" key="1">
    <citation type="journal article" date="2013" name="Nat. Commun.">
        <title>Whole-genome sequencing of Oryza brachyantha reveals mechanisms underlying Oryza genome evolution.</title>
        <authorList>
            <person name="Chen J."/>
            <person name="Huang Q."/>
            <person name="Gao D."/>
            <person name="Wang J."/>
            <person name="Lang Y."/>
            <person name="Liu T."/>
            <person name="Li B."/>
            <person name="Bai Z."/>
            <person name="Luis Goicoechea J."/>
            <person name="Liang C."/>
            <person name="Chen C."/>
            <person name="Zhang W."/>
            <person name="Sun S."/>
            <person name="Liao Y."/>
            <person name="Zhang X."/>
            <person name="Yang L."/>
            <person name="Song C."/>
            <person name="Wang M."/>
            <person name="Shi J."/>
            <person name="Liu G."/>
            <person name="Liu J."/>
            <person name="Zhou H."/>
            <person name="Zhou W."/>
            <person name="Yu Q."/>
            <person name="An N."/>
            <person name="Chen Y."/>
            <person name="Cai Q."/>
            <person name="Wang B."/>
            <person name="Liu B."/>
            <person name="Min J."/>
            <person name="Huang Y."/>
            <person name="Wu H."/>
            <person name="Li Z."/>
            <person name="Zhang Y."/>
            <person name="Yin Y."/>
            <person name="Song W."/>
            <person name="Jiang J."/>
            <person name="Jackson S.A."/>
            <person name="Wing R.A."/>
            <person name="Wang J."/>
            <person name="Chen M."/>
        </authorList>
    </citation>
    <scope>NUCLEOTIDE SEQUENCE [LARGE SCALE GENOMIC DNA]</scope>
    <source>
        <strain evidence="2">cv. IRGC 101232</strain>
    </source>
</reference>
<evidence type="ECO:0000313" key="2">
    <source>
        <dbReference type="EnsemblPlants" id="OB06G18420.1"/>
    </source>
</evidence>
<organism evidence="2">
    <name type="scientific">Oryza brachyantha</name>
    <name type="common">malo sina</name>
    <dbReference type="NCBI Taxonomy" id="4533"/>
    <lineage>
        <taxon>Eukaryota</taxon>
        <taxon>Viridiplantae</taxon>
        <taxon>Streptophyta</taxon>
        <taxon>Embryophyta</taxon>
        <taxon>Tracheophyta</taxon>
        <taxon>Spermatophyta</taxon>
        <taxon>Magnoliopsida</taxon>
        <taxon>Liliopsida</taxon>
        <taxon>Poales</taxon>
        <taxon>Poaceae</taxon>
        <taxon>BOP clade</taxon>
        <taxon>Oryzoideae</taxon>
        <taxon>Oryzeae</taxon>
        <taxon>Oryzinae</taxon>
        <taxon>Oryza</taxon>
    </lineage>
</organism>
<feature type="compositionally biased region" description="Low complexity" evidence="1">
    <location>
        <begin position="33"/>
        <end position="51"/>
    </location>
</feature>